<dbReference type="PROSITE" id="PS50096">
    <property type="entry name" value="IQ"/>
    <property type="match status" value="1"/>
</dbReference>
<dbReference type="PANTHER" id="PTHR46128:SF358">
    <property type="entry name" value="TETRATRICOPEPTIDE REPEAT (TPR)-LIKE SUPERFAMILY PROTEIN"/>
    <property type="match status" value="1"/>
</dbReference>
<gene>
    <name evidence="2" type="ORF">E0L32_006269</name>
</gene>
<sequence>MRSHLARNAYRRLLAQRGLRPAASILPNRCLCRPAAHSSPTAFRQVPRRTFFGMFQKPPREVKEPELEPGYYTLLQFRGRETENLRPPPREELLEGFRDFFKHKVRYQRRVNSTQAFCALHLFRYLISTADGADGLTMDDLRSALTALLRIPMGPVEDHLELSKELYAEIKRRLAVEQQGDEEAVAQETTSAAGFKQYIIALTQYGASSEAADLLASYWQQAGISRRDKELWVLVLRGFAKEGKEEELLKEAEAAEKAGLEYMPLFQEIMMTHYAKRNNLAETQKWFNKPLYGNYPPTAETYMEILQLSLRNKQAQKWAQSVFQELCNSNPHKGLWDVIFQWAILSLGKNAEEIKHMLDTMVRHNEKSRPHIRPDIGTINCLVRAAMDKEDPFLAERFIALGGEMGLQPNYLTYILQLEYRIKANDLSGAHATFEELENVGSPNDEDLPVINKYLRALCSAKPFNAERLFDVLAVVEERRAILEPPTVVEVCMAFFKNDQQYDVIDTLSLHTFQYSLEERKTVRDALVAYCLDRANTTARVWDGYSLLRQYFPETPAADRVRLMEAFFARRRPDMACYVFGHMRGHANPSVRPATDTYVRALEGLGRSPDADGLRMVHNMLKMDAAAQPGTRVHNALMLAYAACGDPDRAVDFWREVNASAEGPSYASLEIVFAVCERLPFGDELAREIWAKIQRMDIEVPAAVYTSYCGAIAGRGAVDEVKGLIAGMEASVGAAPDVMTLGVSFNALPGQQLQADFEAWGKEKYPELWEKLRKRGCKKTAEGLKRYKVVRELKA</sequence>
<dbReference type="AlphaFoldDB" id="A0A507B2J2"/>
<organism evidence="2 3">
    <name type="scientific">Thyridium curvatum</name>
    <dbReference type="NCBI Taxonomy" id="1093900"/>
    <lineage>
        <taxon>Eukaryota</taxon>
        <taxon>Fungi</taxon>
        <taxon>Dikarya</taxon>
        <taxon>Ascomycota</taxon>
        <taxon>Pezizomycotina</taxon>
        <taxon>Sordariomycetes</taxon>
        <taxon>Sordariomycetidae</taxon>
        <taxon>Thyridiales</taxon>
        <taxon>Thyridiaceae</taxon>
        <taxon>Thyridium</taxon>
    </lineage>
</organism>
<dbReference type="InParanoid" id="A0A507B2J2"/>
<dbReference type="Gene3D" id="1.25.40.10">
    <property type="entry name" value="Tetratricopeptide repeat domain"/>
    <property type="match status" value="2"/>
</dbReference>
<dbReference type="Proteomes" id="UP000319257">
    <property type="component" value="Unassembled WGS sequence"/>
</dbReference>
<keyword evidence="3" id="KW-1185">Reference proteome</keyword>
<dbReference type="EMBL" id="SKBQ01000035">
    <property type="protein sequence ID" value="TPX13296.1"/>
    <property type="molecule type" value="Genomic_DNA"/>
</dbReference>
<dbReference type="OrthoDB" id="185373at2759"/>
<proteinExistence type="inferred from homology"/>
<dbReference type="InterPro" id="IPR011990">
    <property type="entry name" value="TPR-like_helical_dom_sf"/>
</dbReference>
<evidence type="ECO:0000313" key="3">
    <source>
        <dbReference type="Proteomes" id="UP000319257"/>
    </source>
</evidence>
<name>A0A507B2J2_9PEZI</name>
<accession>A0A507B2J2</accession>
<evidence type="ECO:0000313" key="2">
    <source>
        <dbReference type="EMBL" id="TPX13296.1"/>
    </source>
</evidence>
<dbReference type="PANTHER" id="PTHR46128">
    <property type="entry name" value="MITOCHONDRIAL GROUP I INTRON SPLICING FACTOR CCM1"/>
    <property type="match status" value="1"/>
</dbReference>
<dbReference type="STRING" id="1093900.A0A507B2J2"/>
<dbReference type="RefSeq" id="XP_030995007.1">
    <property type="nucleotide sequence ID" value="XM_031140883.1"/>
</dbReference>
<protein>
    <submittedName>
        <fullName evidence="2">Uncharacterized protein</fullName>
    </submittedName>
</protein>
<comment type="caution">
    <text evidence="2">The sequence shown here is derived from an EMBL/GenBank/DDBJ whole genome shotgun (WGS) entry which is preliminary data.</text>
</comment>
<dbReference type="InterPro" id="IPR050872">
    <property type="entry name" value="PPR_P_subfamily"/>
</dbReference>
<evidence type="ECO:0000256" key="1">
    <source>
        <dbReference type="ARBA" id="ARBA00007626"/>
    </source>
</evidence>
<reference evidence="2 3" key="1">
    <citation type="submission" date="2019-06" db="EMBL/GenBank/DDBJ databases">
        <title>Draft genome sequence of the filamentous fungus Phialemoniopsis curvata isolated from diesel fuel.</title>
        <authorList>
            <person name="Varaljay V.A."/>
            <person name="Lyon W.J."/>
            <person name="Crouch A.L."/>
            <person name="Drake C.E."/>
            <person name="Hollomon J.M."/>
            <person name="Nadeau L.J."/>
            <person name="Nunn H.S."/>
            <person name="Stevenson B.S."/>
            <person name="Bojanowski C.L."/>
            <person name="Crookes-Goodson W.J."/>
        </authorList>
    </citation>
    <scope>NUCLEOTIDE SEQUENCE [LARGE SCALE GENOMIC DNA]</scope>
    <source>
        <strain evidence="2 3">D216</strain>
    </source>
</reference>
<dbReference type="GeneID" id="41973716"/>
<comment type="similarity">
    <text evidence="1">Belongs to the PPR family. P subfamily.</text>
</comment>